<evidence type="ECO:0000256" key="6">
    <source>
        <dbReference type="ARBA" id="ARBA00022741"/>
    </source>
</evidence>
<dbReference type="Pfam" id="PF01966">
    <property type="entry name" value="HD"/>
    <property type="match status" value="1"/>
</dbReference>
<dbReference type="InterPro" id="IPR032828">
    <property type="entry name" value="PolyA_RNA-bd"/>
</dbReference>
<evidence type="ECO:0000256" key="5">
    <source>
        <dbReference type="ARBA" id="ARBA00022723"/>
    </source>
</evidence>
<comment type="caution">
    <text evidence="12">The sequence shown here is derived from an EMBL/GenBank/DDBJ whole genome shotgun (WGS) entry which is preliminary data.</text>
</comment>
<keyword evidence="6" id="KW-0547">Nucleotide-binding</keyword>
<dbReference type="AlphaFoldDB" id="A0A1F5X3E7"/>
<accession>A0A1F5X3E7</accession>
<dbReference type="PANTHER" id="PTHR46173:SF1">
    <property type="entry name" value="CCA TRNA NUCLEOTIDYLTRANSFERASE 1, MITOCHONDRIAL"/>
    <property type="match status" value="1"/>
</dbReference>
<name>A0A1F5X3E7_9BACT</name>
<dbReference type="GO" id="GO:0000166">
    <property type="term" value="F:nucleotide binding"/>
    <property type="evidence" value="ECO:0007669"/>
    <property type="project" value="UniProtKB-KW"/>
</dbReference>
<dbReference type="CDD" id="cd05398">
    <property type="entry name" value="NT_ClassII-CCAase"/>
    <property type="match status" value="1"/>
</dbReference>
<evidence type="ECO:0000259" key="9">
    <source>
        <dbReference type="Pfam" id="PF01743"/>
    </source>
</evidence>
<dbReference type="InterPro" id="IPR043519">
    <property type="entry name" value="NT_sf"/>
</dbReference>
<dbReference type="InterPro" id="IPR006674">
    <property type="entry name" value="HD_domain"/>
</dbReference>
<dbReference type="Gene3D" id="1.10.3090.10">
    <property type="entry name" value="cca-adding enzyme, domain 2"/>
    <property type="match status" value="1"/>
</dbReference>
<evidence type="ECO:0008006" key="14">
    <source>
        <dbReference type="Google" id="ProtNLM"/>
    </source>
</evidence>
<evidence type="ECO:0000259" key="11">
    <source>
        <dbReference type="Pfam" id="PF12627"/>
    </source>
</evidence>
<organism evidence="12 13">
    <name type="scientific">Candidatus Giovannonibacteria bacterium RIFCSPLOWO2_01_FULL_46_13</name>
    <dbReference type="NCBI Taxonomy" id="1798352"/>
    <lineage>
        <taxon>Bacteria</taxon>
        <taxon>Candidatus Giovannoniibacteriota</taxon>
    </lineage>
</organism>
<dbReference type="InterPro" id="IPR006675">
    <property type="entry name" value="HDIG_dom"/>
</dbReference>
<feature type="domain" description="Poly A polymerase head" evidence="9">
    <location>
        <begin position="22"/>
        <end position="147"/>
    </location>
</feature>
<evidence type="ECO:0000256" key="4">
    <source>
        <dbReference type="ARBA" id="ARBA00022695"/>
    </source>
</evidence>
<feature type="domain" description="tRNA nucleotidyltransferase/poly(A) polymerase RNA and SrmB- binding" evidence="11">
    <location>
        <begin position="174"/>
        <end position="233"/>
    </location>
</feature>
<dbReference type="Gene3D" id="1.10.246.80">
    <property type="match status" value="1"/>
</dbReference>
<evidence type="ECO:0000256" key="8">
    <source>
        <dbReference type="RuleBase" id="RU003953"/>
    </source>
</evidence>
<evidence type="ECO:0000256" key="2">
    <source>
        <dbReference type="ARBA" id="ARBA00022679"/>
    </source>
</evidence>
<evidence type="ECO:0000256" key="7">
    <source>
        <dbReference type="ARBA" id="ARBA00022842"/>
    </source>
</evidence>
<keyword evidence="3" id="KW-0819">tRNA processing</keyword>
<dbReference type="GO" id="GO:0008033">
    <property type="term" value="P:tRNA processing"/>
    <property type="evidence" value="ECO:0007669"/>
    <property type="project" value="UniProtKB-KW"/>
</dbReference>
<dbReference type="InterPro" id="IPR003607">
    <property type="entry name" value="HD/PDEase_dom"/>
</dbReference>
<comment type="similarity">
    <text evidence="8">Belongs to the tRNA nucleotidyltransferase/poly(A) polymerase family.</text>
</comment>
<evidence type="ECO:0000256" key="3">
    <source>
        <dbReference type="ARBA" id="ARBA00022694"/>
    </source>
</evidence>
<dbReference type="SUPFAM" id="SSF81891">
    <property type="entry name" value="Poly A polymerase C-terminal region-like"/>
    <property type="match status" value="1"/>
</dbReference>
<evidence type="ECO:0000313" key="12">
    <source>
        <dbReference type="EMBL" id="OGF82412.1"/>
    </source>
</evidence>
<dbReference type="Proteomes" id="UP000178684">
    <property type="component" value="Unassembled WGS sequence"/>
</dbReference>
<sequence>MKKIPAEVLGVVEKLRENNYEAYLVGGCVRDFLRAKKPKDWDVTTNARPEDIQKIFPETFYENQYGTVGVKTESEDLSLAVVEVTPYRIEAKYSDKRHPDKIEFANELPEDLGRRDFTINALAYDIEKKKVIDLVEGEEDLDKKIIRAVGEPDERFKEDALRLMRAVRLSSELGFKIEKRTLEALKKNAGLLKFVSKERIRDEFQKLILSEGAAQGVELLRETGLLKEFIPELLEGYGVGQNLHHIYSVWEHNTKSLEYAVKEEWSLEVRMAALLHDVAKPRTKRGEGKFSTFYGHDVVGAKVSREILTRLRFPKDFIEKVSKLVRFHLFYYNVDEVTESSVRRLIAKVGIEDMEDLIRVRICDRMGSGVPKAEPYKLRHFRFMVEKLQRDPISVGMLKARGDEVMKTCKIEPGPRIGWILSILLDEVLDDPKKNSKKYLEEKISRLCPLSDGELAELSKKAEEKKVSLEGQEVEKIKKKHYVK</sequence>
<gene>
    <name evidence="12" type="ORF">A3B18_03650</name>
</gene>
<dbReference type="CDD" id="cd00077">
    <property type="entry name" value="HDc"/>
    <property type="match status" value="1"/>
</dbReference>
<comment type="cofactor">
    <cofactor evidence="1">
        <name>Mg(2+)</name>
        <dbReference type="ChEBI" id="CHEBI:18420"/>
    </cofactor>
</comment>
<proteinExistence type="inferred from homology"/>
<keyword evidence="2 8" id="KW-0808">Transferase</keyword>
<evidence type="ECO:0000256" key="1">
    <source>
        <dbReference type="ARBA" id="ARBA00001946"/>
    </source>
</evidence>
<dbReference type="Pfam" id="PF01743">
    <property type="entry name" value="PolyA_pol"/>
    <property type="match status" value="1"/>
</dbReference>
<keyword evidence="8" id="KW-0694">RNA-binding</keyword>
<dbReference type="GO" id="GO:0046872">
    <property type="term" value="F:metal ion binding"/>
    <property type="evidence" value="ECO:0007669"/>
    <property type="project" value="UniProtKB-KW"/>
</dbReference>
<dbReference type="Gene3D" id="3.30.460.10">
    <property type="entry name" value="Beta Polymerase, domain 2"/>
    <property type="match status" value="1"/>
</dbReference>
<reference evidence="12 13" key="1">
    <citation type="journal article" date="2016" name="Nat. Commun.">
        <title>Thousands of microbial genomes shed light on interconnected biogeochemical processes in an aquifer system.</title>
        <authorList>
            <person name="Anantharaman K."/>
            <person name="Brown C.T."/>
            <person name="Hug L.A."/>
            <person name="Sharon I."/>
            <person name="Castelle C.J."/>
            <person name="Probst A.J."/>
            <person name="Thomas B.C."/>
            <person name="Singh A."/>
            <person name="Wilkins M.J."/>
            <person name="Karaoz U."/>
            <person name="Brodie E.L."/>
            <person name="Williams K.H."/>
            <person name="Hubbard S.S."/>
            <person name="Banfield J.F."/>
        </authorList>
    </citation>
    <scope>NUCLEOTIDE SEQUENCE [LARGE SCALE GENOMIC DNA]</scope>
</reference>
<dbReference type="NCBIfam" id="TIGR00277">
    <property type="entry name" value="HDIG"/>
    <property type="match status" value="1"/>
</dbReference>
<dbReference type="Pfam" id="PF12627">
    <property type="entry name" value="PolyA_pol_RNAbd"/>
    <property type="match status" value="1"/>
</dbReference>
<dbReference type="PANTHER" id="PTHR46173">
    <property type="entry name" value="CCA TRNA NUCLEOTIDYLTRANSFERASE 1, MITOCHONDRIAL"/>
    <property type="match status" value="1"/>
</dbReference>
<evidence type="ECO:0000259" key="10">
    <source>
        <dbReference type="Pfam" id="PF01966"/>
    </source>
</evidence>
<keyword evidence="7" id="KW-0460">Magnesium</keyword>
<dbReference type="SUPFAM" id="SSF81301">
    <property type="entry name" value="Nucleotidyltransferase"/>
    <property type="match status" value="1"/>
</dbReference>
<protein>
    <recommendedName>
        <fullName evidence="14">HD domain-containing protein</fullName>
    </recommendedName>
</protein>
<keyword evidence="4" id="KW-0548">Nucleotidyltransferase</keyword>
<dbReference type="EMBL" id="MFIE01000019">
    <property type="protein sequence ID" value="OGF82412.1"/>
    <property type="molecule type" value="Genomic_DNA"/>
</dbReference>
<dbReference type="InterPro" id="IPR050264">
    <property type="entry name" value="Bact_CCA-adding_enz_type3_sf"/>
</dbReference>
<keyword evidence="5" id="KW-0479">Metal-binding</keyword>
<dbReference type="GO" id="GO:0000049">
    <property type="term" value="F:tRNA binding"/>
    <property type="evidence" value="ECO:0007669"/>
    <property type="project" value="TreeGrafter"/>
</dbReference>
<dbReference type="GO" id="GO:0016779">
    <property type="term" value="F:nucleotidyltransferase activity"/>
    <property type="evidence" value="ECO:0007669"/>
    <property type="project" value="UniProtKB-KW"/>
</dbReference>
<evidence type="ECO:0000313" key="13">
    <source>
        <dbReference type="Proteomes" id="UP000178684"/>
    </source>
</evidence>
<feature type="domain" description="HD" evidence="10">
    <location>
        <begin position="257"/>
        <end position="362"/>
    </location>
</feature>
<dbReference type="InterPro" id="IPR002646">
    <property type="entry name" value="PolA_pol_head_dom"/>
</dbReference>